<evidence type="ECO:0000313" key="4">
    <source>
        <dbReference type="Proteomes" id="UP000594262"/>
    </source>
</evidence>
<keyword evidence="4" id="KW-1185">Reference proteome</keyword>
<evidence type="ECO:0000256" key="1">
    <source>
        <dbReference type="SAM" id="MobiDB-lite"/>
    </source>
</evidence>
<dbReference type="AlphaFoldDB" id="A0A7M5UZE2"/>
<dbReference type="EnsemblMetazoa" id="CLYHEMT008563.1">
    <property type="protein sequence ID" value="CLYHEMP008563.1"/>
    <property type="gene ID" value="CLYHEMG008563"/>
</dbReference>
<feature type="signal peptide" evidence="2">
    <location>
        <begin position="1"/>
        <end position="18"/>
    </location>
</feature>
<dbReference type="GeneID" id="136804960"/>
<feature type="region of interest" description="Disordered" evidence="1">
    <location>
        <begin position="183"/>
        <end position="210"/>
    </location>
</feature>
<proteinExistence type="predicted"/>
<feature type="chain" id="PRO_5029639090" evidence="2">
    <location>
        <begin position="19"/>
        <end position="210"/>
    </location>
</feature>
<reference evidence="3" key="1">
    <citation type="submission" date="2021-01" db="UniProtKB">
        <authorList>
            <consortium name="EnsemblMetazoa"/>
        </authorList>
    </citation>
    <scope>IDENTIFICATION</scope>
</reference>
<feature type="compositionally biased region" description="Basic and acidic residues" evidence="1">
    <location>
        <begin position="193"/>
        <end position="210"/>
    </location>
</feature>
<sequence>MLALLVFSLLNLLSHSEGSAIEGYKGNGFKRVNELQIPSISAPNGGKPANHLKDQLRANFKYLKKLQVDMDRQVNKVNQEFIDEQPVDPKHVNQTKKYPNNQPTGDELERLVSNQKTFDVSNHQPAAPFSLPKIVHQVLQESQNGGHAQKDLISNMDVKGNMNQLKALMKTMANDVQEANIAILDRQKKKHKKEMEKLKGKSKKENKGKN</sequence>
<protein>
    <submittedName>
        <fullName evidence="3">Uncharacterized protein</fullName>
    </submittedName>
</protein>
<dbReference type="Proteomes" id="UP000594262">
    <property type="component" value="Unplaced"/>
</dbReference>
<dbReference type="RefSeq" id="XP_066917593.1">
    <property type="nucleotide sequence ID" value="XM_067061492.1"/>
</dbReference>
<keyword evidence="2" id="KW-0732">Signal</keyword>
<name>A0A7M5UZE2_9CNID</name>
<organism evidence="3 4">
    <name type="scientific">Clytia hemisphaerica</name>
    <dbReference type="NCBI Taxonomy" id="252671"/>
    <lineage>
        <taxon>Eukaryota</taxon>
        <taxon>Metazoa</taxon>
        <taxon>Cnidaria</taxon>
        <taxon>Hydrozoa</taxon>
        <taxon>Hydroidolina</taxon>
        <taxon>Leptothecata</taxon>
        <taxon>Obeliida</taxon>
        <taxon>Clytiidae</taxon>
        <taxon>Clytia</taxon>
    </lineage>
</organism>
<evidence type="ECO:0000313" key="3">
    <source>
        <dbReference type="EnsemblMetazoa" id="CLYHEMP008563.1"/>
    </source>
</evidence>
<evidence type="ECO:0000256" key="2">
    <source>
        <dbReference type="SAM" id="SignalP"/>
    </source>
</evidence>
<accession>A0A7M5UZE2</accession>